<protein>
    <recommendedName>
        <fullName evidence="3">Tail fiber protein</fullName>
    </recommendedName>
</protein>
<sequence>MAQDVFKRDVSSLSQAANIVDTLTRFSKTLGAYIPVASVTEANAIASKAPAGTVWPLHFWNTATNRPMVKLSSTSSVIDEAATVPDNSVYIDGLWYALSGTQQMPSASWNHQGNSWYATTLNIPWPYTPPPGYGFSYQADATTGYTLIMSVNRGTRGGYTVCRMLNYANENPHVSTVVWQLVKVA</sequence>
<evidence type="ECO:0000313" key="1">
    <source>
        <dbReference type="EMBL" id="MDP9832988.1"/>
    </source>
</evidence>
<accession>A0ABT9PJT5</accession>
<keyword evidence="2" id="KW-1185">Reference proteome</keyword>
<name>A0ABT9PJT5_9ACTO</name>
<proteinExistence type="predicted"/>
<reference evidence="1 2" key="1">
    <citation type="submission" date="2023-07" db="EMBL/GenBank/DDBJ databases">
        <title>Sequencing the genomes of 1000 actinobacteria strains.</title>
        <authorList>
            <person name="Klenk H.-P."/>
        </authorList>
    </citation>
    <scope>NUCLEOTIDE SEQUENCE [LARGE SCALE GENOMIC DNA]</scope>
    <source>
        <strain evidence="1 2">DSM 19515</strain>
    </source>
</reference>
<gene>
    <name evidence="1" type="ORF">J2S45_001667</name>
</gene>
<organism evidence="1 2">
    <name type="scientific">Trueperella abortisuis</name>
    <dbReference type="NCBI Taxonomy" id="445930"/>
    <lineage>
        <taxon>Bacteria</taxon>
        <taxon>Bacillati</taxon>
        <taxon>Actinomycetota</taxon>
        <taxon>Actinomycetes</taxon>
        <taxon>Actinomycetales</taxon>
        <taxon>Actinomycetaceae</taxon>
        <taxon>Trueperella</taxon>
    </lineage>
</organism>
<evidence type="ECO:0000313" key="2">
    <source>
        <dbReference type="Proteomes" id="UP001230145"/>
    </source>
</evidence>
<dbReference type="EMBL" id="JAUSQL010000001">
    <property type="protein sequence ID" value="MDP9832988.1"/>
    <property type="molecule type" value="Genomic_DNA"/>
</dbReference>
<dbReference type="RefSeq" id="WP_307635095.1">
    <property type="nucleotide sequence ID" value="NZ_JAUSQL010000001.1"/>
</dbReference>
<dbReference type="Proteomes" id="UP001230145">
    <property type="component" value="Unassembled WGS sequence"/>
</dbReference>
<evidence type="ECO:0008006" key="3">
    <source>
        <dbReference type="Google" id="ProtNLM"/>
    </source>
</evidence>
<comment type="caution">
    <text evidence="1">The sequence shown here is derived from an EMBL/GenBank/DDBJ whole genome shotgun (WGS) entry which is preliminary data.</text>
</comment>